<keyword evidence="7 11" id="KW-0482">Metalloprotease</keyword>
<dbReference type="EMBL" id="JANBUY010000076">
    <property type="protein sequence ID" value="KAJ2864838.1"/>
    <property type="molecule type" value="Genomic_DNA"/>
</dbReference>
<accession>A0A9W8IRZ3</accession>
<dbReference type="GO" id="GO:0005615">
    <property type="term" value="C:extracellular space"/>
    <property type="evidence" value="ECO:0007669"/>
    <property type="project" value="TreeGrafter"/>
</dbReference>
<evidence type="ECO:0000256" key="4">
    <source>
        <dbReference type="ARBA" id="ARBA00022723"/>
    </source>
</evidence>
<dbReference type="InterPro" id="IPR014782">
    <property type="entry name" value="Peptidase_M1_dom"/>
</dbReference>
<gene>
    <name evidence="15" type="ORF">GGH94_002653</name>
</gene>
<dbReference type="GO" id="GO:0006508">
    <property type="term" value="P:proteolysis"/>
    <property type="evidence" value="ECO:0007669"/>
    <property type="project" value="UniProtKB-KW"/>
</dbReference>
<dbReference type="GO" id="GO:0042277">
    <property type="term" value="F:peptide binding"/>
    <property type="evidence" value="ECO:0007669"/>
    <property type="project" value="TreeGrafter"/>
</dbReference>
<dbReference type="Gene3D" id="2.60.40.1730">
    <property type="entry name" value="tricorn interacting facor f3 domain"/>
    <property type="match status" value="1"/>
</dbReference>
<evidence type="ECO:0000256" key="2">
    <source>
        <dbReference type="ARBA" id="ARBA00022438"/>
    </source>
</evidence>
<evidence type="ECO:0000256" key="9">
    <source>
        <dbReference type="PIRSR" id="PIRSR634016-3"/>
    </source>
</evidence>
<feature type="domain" description="Aminopeptidase N-like N-terminal" evidence="14">
    <location>
        <begin position="83"/>
        <end position="270"/>
    </location>
</feature>
<dbReference type="SUPFAM" id="SSF63737">
    <property type="entry name" value="Leukotriene A4 hydrolase N-terminal domain"/>
    <property type="match status" value="1"/>
</dbReference>
<dbReference type="FunFam" id="1.10.390.10:FF:000001">
    <property type="entry name" value="Aminopeptidase"/>
    <property type="match status" value="1"/>
</dbReference>
<proteinExistence type="inferred from homology"/>
<keyword evidence="16" id="KW-1185">Reference proteome</keyword>
<dbReference type="Pfam" id="PF17900">
    <property type="entry name" value="Peptidase_M1_N"/>
    <property type="match status" value="1"/>
</dbReference>
<dbReference type="FunFam" id="2.60.40.1730:FF:000002">
    <property type="entry name" value="Aminopeptidase"/>
    <property type="match status" value="1"/>
</dbReference>
<dbReference type="InterPro" id="IPR024571">
    <property type="entry name" value="ERAP1-like_C_dom"/>
</dbReference>
<dbReference type="GO" id="GO:0005737">
    <property type="term" value="C:cytoplasm"/>
    <property type="evidence" value="ECO:0007669"/>
    <property type="project" value="TreeGrafter"/>
</dbReference>
<dbReference type="Pfam" id="PF01433">
    <property type="entry name" value="Peptidase_M1"/>
    <property type="match status" value="1"/>
</dbReference>
<dbReference type="CDD" id="cd09601">
    <property type="entry name" value="M1_APN-Q_like"/>
    <property type="match status" value="1"/>
</dbReference>
<dbReference type="InterPro" id="IPR045357">
    <property type="entry name" value="Aminopeptidase_N-like_N"/>
</dbReference>
<dbReference type="PRINTS" id="PR00756">
    <property type="entry name" value="ALADIPTASE"/>
</dbReference>
<keyword evidence="6 9" id="KW-0862">Zinc</keyword>
<evidence type="ECO:0000259" key="12">
    <source>
        <dbReference type="Pfam" id="PF01433"/>
    </source>
</evidence>
<keyword evidence="2 11" id="KW-0031">Aminopeptidase</keyword>
<dbReference type="InterPro" id="IPR042097">
    <property type="entry name" value="Aminopeptidase_N-like_N_sf"/>
</dbReference>
<dbReference type="InterPro" id="IPR050344">
    <property type="entry name" value="Peptidase_M1_aminopeptidases"/>
</dbReference>
<evidence type="ECO:0000313" key="15">
    <source>
        <dbReference type="EMBL" id="KAJ2864838.1"/>
    </source>
</evidence>
<dbReference type="InterPro" id="IPR001930">
    <property type="entry name" value="Peptidase_M1"/>
</dbReference>
<feature type="binding site" evidence="9">
    <location>
        <position position="382"/>
    </location>
    <ligand>
        <name>Zn(2+)</name>
        <dbReference type="ChEBI" id="CHEBI:29105"/>
        <note>catalytic</note>
    </ligand>
</feature>
<evidence type="ECO:0000256" key="3">
    <source>
        <dbReference type="ARBA" id="ARBA00022670"/>
    </source>
</evidence>
<dbReference type="Gene3D" id="1.10.390.10">
    <property type="entry name" value="Neutral Protease Domain 2"/>
    <property type="match status" value="1"/>
</dbReference>
<feature type="active site" description="Proton acceptor" evidence="8">
    <location>
        <position position="383"/>
    </location>
</feature>
<evidence type="ECO:0000256" key="6">
    <source>
        <dbReference type="ARBA" id="ARBA00022833"/>
    </source>
</evidence>
<organism evidence="15 16">
    <name type="scientific">Coemansia aciculifera</name>
    <dbReference type="NCBI Taxonomy" id="417176"/>
    <lineage>
        <taxon>Eukaryota</taxon>
        <taxon>Fungi</taxon>
        <taxon>Fungi incertae sedis</taxon>
        <taxon>Zoopagomycota</taxon>
        <taxon>Kickxellomycotina</taxon>
        <taxon>Kickxellomycetes</taxon>
        <taxon>Kickxellales</taxon>
        <taxon>Kickxellaceae</taxon>
        <taxon>Coemansia</taxon>
    </lineage>
</organism>
<keyword evidence="5 11" id="KW-0378">Hydrolase</keyword>
<dbReference type="AlphaFoldDB" id="A0A9W8IRZ3"/>
<evidence type="ECO:0000259" key="13">
    <source>
        <dbReference type="Pfam" id="PF11838"/>
    </source>
</evidence>
<keyword evidence="3 11" id="KW-0645">Protease</keyword>
<dbReference type="InterPro" id="IPR034016">
    <property type="entry name" value="M1_APN-typ"/>
</dbReference>
<keyword evidence="4 9" id="KW-0479">Metal-binding</keyword>
<dbReference type="SUPFAM" id="SSF55486">
    <property type="entry name" value="Metalloproteases ('zincins'), catalytic domain"/>
    <property type="match status" value="1"/>
</dbReference>
<feature type="binding site" evidence="9">
    <location>
        <position position="386"/>
    </location>
    <ligand>
        <name>Zn(2+)</name>
        <dbReference type="ChEBI" id="CHEBI:29105"/>
        <note>catalytic</note>
    </ligand>
</feature>
<evidence type="ECO:0000256" key="5">
    <source>
        <dbReference type="ARBA" id="ARBA00022801"/>
    </source>
</evidence>
<dbReference type="GO" id="GO:0016020">
    <property type="term" value="C:membrane"/>
    <property type="evidence" value="ECO:0007669"/>
    <property type="project" value="TreeGrafter"/>
</dbReference>
<evidence type="ECO:0000256" key="10">
    <source>
        <dbReference type="PIRSR" id="PIRSR634016-4"/>
    </source>
</evidence>
<evidence type="ECO:0000256" key="8">
    <source>
        <dbReference type="PIRSR" id="PIRSR634016-1"/>
    </source>
</evidence>
<comment type="similarity">
    <text evidence="1 11">Belongs to the peptidase M1 family.</text>
</comment>
<dbReference type="FunFam" id="1.25.50.20:FF:000002">
    <property type="entry name" value="Aminopeptidase"/>
    <property type="match status" value="1"/>
</dbReference>
<protein>
    <recommendedName>
        <fullName evidence="11">Aminopeptidase</fullName>
        <ecNumber evidence="11">3.4.11.-</ecNumber>
    </recommendedName>
</protein>
<evidence type="ECO:0000256" key="7">
    <source>
        <dbReference type="ARBA" id="ARBA00023049"/>
    </source>
</evidence>
<dbReference type="GO" id="GO:0043171">
    <property type="term" value="P:peptide catabolic process"/>
    <property type="evidence" value="ECO:0007669"/>
    <property type="project" value="TreeGrafter"/>
</dbReference>
<evidence type="ECO:0000256" key="11">
    <source>
        <dbReference type="RuleBase" id="RU364040"/>
    </source>
</evidence>
<evidence type="ECO:0000313" key="16">
    <source>
        <dbReference type="Proteomes" id="UP001140074"/>
    </source>
</evidence>
<evidence type="ECO:0000256" key="1">
    <source>
        <dbReference type="ARBA" id="ARBA00010136"/>
    </source>
</evidence>
<sequence>MPGSYVDVVRKYLSRLYSPTVDDAPLPPYPALPTLTINVPKVPLRSRLMFMLLFTPNSRNEMCTSAVHNAIEERELLPTNVTPVHYDLLLAPDLDTLAYTGEVQIRVRVNEPTDKIVLHANELEIQEASLTSAALQLDAPLRATSITLQKDDETAHLAFAQSLPSGTEATLTIKFGGILNDLMVGFYRSKYTDAQGATKNMATTQFEPTDARRAFPCWDEPMQKATFAVTLKVREDLTALSNMDVSKSVSLGDGLKEVSFNTTPIMSTYLLAFVVGELEYIEGYTSGAHNGRPIPCRIYTAPGKSEKGRFALNVAVQVLEYFADVFGIEYPLPKLDQIAISDFEAGAMENWGLITYREVALLVDEATTSSRAKQHVAYVVSHELAHQWFGNLVTMEWWSELWLNEGFATWVGTLAVDHVYPEYHVWTQFLVDDLQRALALDALRSSHPIQVPVKRSSEISQIFDAISYSKGGSAIRMLSSYIGLDSFFKGVRAYLRKHKYANASTEDLWTALSEASGVNVSQFMALWTRTIGYPILTVTELEGGKQIQVRQNRYLSAGVANEDEDQTLWWVPLGIETSANKDQHSTDVLTAREATFDLETSSTKWYKLNKDTVGIYRVKYPANAVANLAQAIANGELSTNDRIGVIADAASLASSGHSNTSDFLTFLRAYSNETEFVAWQEIVLRIDALQSVWATESKETREQLRTLSRTLFSPLVQRLSWDAIDANEDSLVSRLRALAIRAAGFAGDDDVVSETNRRFQAFFAGDRSVFNTDTLRAAFAVAIRNGGRDEFEKVKSYYLDSANPVDQQLAALSSLGFTTDPALVDELLEFALTDAVRNQDVHQAIVAINTHGANRERLWQWYQDKYDLLVGRYRASMNYMGILVRLSIAEFVGDAKADEVERYFAGKNTAKFQRVLDQSLEKIRSNTVWLNKDREDVEGWFASNRL</sequence>
<comment type="caution">
    <text evidence="15">The sequence shown here is derived from an EMBL/GenBank/DDBJ whole genome shotgun (WGS) entry which is preliminary data.</text>
</comment>
<dbReference type="EC" id="3.4.11.-" evidence="11"/>
<feature type="binding site" evidence="9">
    <location>
        <position position="405"/>
    </location>
    <ligand>
        <name>Zn(2+)</name>
        <dbReference type="ChEBI" id="CHEBI:29105"/>
        <note>catalytic</note>
    </ligand>
</feature>
<dbReference type="Gene3D" id="1.25.50.20">
    <property type="match status" value="1"/>
</dbReference>
<dbReference type="InterPro" id="IPR027268">
    <property type="entry name" value="Peptidase_M4/M1_CTD_sf"/>
</dbReference>
<dbReference type="Gene3D" id="2.60.40.1910">
    <property type="match status" value="1"/>
</dbReference>
<dbReference type="Pfam" id="PF11838">
    <property type="entry name" value="ERAP1_C"/>
    <property type="match status" value="1"/>
</dbReference>
<comment type="cofactor">
    <cofactor evidence="9 11">
        <name>Zn(2+)</name>
        <dbReference type="ChEBI" id="CHEBI:29105"/>
    </cofactor>
    <text evidence="9 11">Binds 1 zinc ion per subunit.</text>
</comment>
<name>A0A9W8IRZ3_9FUNG</name>
<feature type="site" description="Transition state stabilizer" evidence="10">
    <location>
        <position position="468"/>
    </location>
</feature>
<dbReference type="PANTHER" id="PTHR11533">
    <property type="entry name" value="PROTEASE M1 ZINC METALLOPROTEASE"/>
    <property type="match status" value="1"/>
</dbReference>
<dbReference type="GO" id="GO:0008270">
    <property type="term" value="F:zinc ion binding"/>
    <property type="evidence" value="ECO:0007669"/>
    <property type="project" value="UniProtKB-UniRule"/>
</dbReference>
<feature type="domain" description="Peptidase M1 membrane alanine aminopeptidase" evidence="12">
    <location>
        <begin position="310"/>
        <end position="527"/>
    </location>
</feature>
<dbReference type="GO" id="GO:0070006">
    <property type="term" value="F:metalloaminopeptidase activity"/>
    <property type="evidence" value="ECO:0007669"/>
    <property type="project" value="TreeGrafter"/>
</dbReference>
<dbReference type="PANTHER" id="PTHR11533:SF174">
    <property type="entry name" value="PUROMYCIN-SENSITIVE AMINOPEPTIDASE-RELATED"/>
    <property type="match status" value="1"/>
</dbReference>
<reference evidence="15" key="1">
    <citation type="submission" date="2022-07" db="EMBL/GenBank/DDBJ databases">
        <title>Phylogenomic reconstructions and comparative analyses of Kickxellomycotina fungi.</title>
        <authorList>
            <person name="Reynolds N.K."/>
            <person name="Stajich J.E."/>
            <person name="Barry K."/>
            <person name="Grigoriev I.V."/>
            <person name="Crous P."/>
            <person name="Smith M.E."/>
        </authorList>
    </citation>
    <scope>NUCLEOTIDE SEQUENCE</scope>
    <source>
        <strain evidence="15">RSA 476</strain>
    </source>
</reference>
<evidence type="ECO:0000259" key="14">
    <source>
        <dbReference type="Pfam" id="PF17900"/>
    </source>
</evidence>
<dbReference type="Proteomes" id="UP001140074">
    <property type="component" value="Unassembled WGS sequence"/>
</dbReference>
<feature type="domain" description="ERAP1-like C-terminal" evidence="13">
    <location>
        <begin position="605"/>
        <end position="924"/>
    </location>
</feature>